<dbReference type="OrthoDB" id="5511684at2759"/>
<keyword evidence="1" id="KW-0472">Membrane</keyword>
<comment type="caution">
    <text evidence="2">The sequence shown here is derived from an EMBL/GenBank/DDBJ whole genome shotgun (WGS) entry which is preliminary data.</text>
</comment>
<keyword evidence="3" id="KW-1185">Reference proteome</keyword>
<dbReference type="PANTHER" id="PTHR14256">
    <property type="entry name" value="NADH-UBIQUINONE OXIDOREDUCTASE MLRQ SUBUNIT"/>
    <property type="match status" value="1"/>
</dbReference>
<gene>
    <name evidence="2" type="ORF">F8M41_023368</name>
</gene>
<keyword evidence="2" id="KW-0830">Ubiquinone</keyword>
<evidence type="ECO:0000313" key="2">
    <source>
        <dbReference type="EMBL" id="KAF0482750.1"/>
    </source>
</evidence>
<dbReference type="InterPro" id="IPR010530">
    <property type="entry name" value="B12D"/>
</dbReference>
<reference evidence="2 3" key="1">
    <citation type="journal article" date="2019" name="Environ. Microbiol.">
        <title>At the nexus of three kingdoms: the genome of the mycorrhizal fungus Gigaspora margarita provides insights into plant, endobacterial and fungal interactions.</title>
        <authorList>
            <person name="Venice F."/>
            <person name="Ghignone S."/>
            <person name="Salvioli di Fossalunga A."/>
            <person name="Amselem J."/>
            <person name="Novero M."/>
            <person name="Xianan X."/>
            <person name="Sedzielewska Toro K."/>
            <person name="Morin E."/>
            <person name="Lipzen A."/>
            <person name="Grigoriev I.V."/>
            <person name="Henrissat B."/>
            <person name="Martin F.M."/>
            <person name="Bonfante P."/>
        </authorList>
    </citation>
    <scope>NUCLEOTIDE SEQUENCE [LARGE SCALE GENOMIC DNA]</scope>
    <source>
        <strain evidence="2 3">BEG34</strain>
    </source>
</reference>
<accession>A0A8H4ADK7</accession>
<evidence type="ECO:0000313" key="3">
    <source>
        <dbReference type="Proteomes" id="UP000439903"/>
    </source>
</evidence>
<proteinExistence type="predicted"/>
<protein>
    <submittedName>
        <fullName evidence="2">NADH-ubiquinone reductase complex 1 MLRQ subunit-domain-containing protein</fullName>
    </submittedName>
</protein>
<dbReference type="PANTHER" id="PTHR14256:SF1">
    <property type="entry name" value="GEO09626P1"/>
    <property type="match status" value="1"/>
</dbReference>
<dbReference type="AlphaFoldDB" id="A0A8H4ADK7"/>
<organism evidence="2 3">
    <name type="scientific">Gigaspora margarita</name>
    <dbReference type="NCBI Taxonomy" id="4874"/>
    <lineage>
        <taxon>Eukaryota</taxon>
        <taxon>Fungi</taxon>
        <taxon>Fungi incertae sedis</taxon>
        <taxon>Mucoromycota</taxon>
        <taxon>Glomeromycotina</taxon>
        <taxon>Glomeromycetes</taxon>
        <taxon>Diversisporales</taxon>
        <taxon>Gigasporaceae</taxon>
        <taxon>Gigaspora</taxon>
    </lineage>
</organism>
<dbReference type="Proteomes" id="UP000439903">
    <property type="component" value="Unassembled WGS sequence"/>
</dbReference>
<keyword evidence="1" id="KW-1133">Transmembrane helix</keyword>
<keyword evidence="1" id="KW-0812">Transmembrane</keyword>
<evidence type="ECO:0000256" key="1">
    <source>
        <dbReference type="SAM" id="Phobius"/>
    </source>
</evidence>
<dbReference type="EMBL" id="WTPW01000756">
    <property type="protein sequence ID" value="KAF0482750.1"/>
    <property type="molecule type" value="Genomic_DNA"/>
</dbReference>
<name>A0A8H4ADK7_GIGMA</name>
<feature type="transmembrane region" description="Helical" evidence="1">
    <location>
        <begin position="13"/>
        <end position="36"/>
    </location>
</feature>
<sequence>MSSFATFFTRNPALVPLFVACGGGVGGGLLYAMYTLKNSPEVMVNRIGHPQPWNNVKQHENPKLLTINKDFFDSRKGLESPSKNY</sequence>
<dbReference type="Pfam" id="PF06522">
    <property type="entry name" value="B12D"/>
    <property type="match status" value="1"/>
</dbReference>